<keyword evidence="1" id="KW-0812">Transmembrane</keyword>
<dbReference type="NCBIfam" id="NF041681">
    <property type="entry name" value="HGxxPAAW"/>
    <property type="match status" value="1"/>
</dbReference>
<reference evidence="3" key="1">
    <citation type="journal article" date="2019" name="Int. J. Syst. Evol. Microbiol.">
        <title>The Global Catalogue of Microorganisms (GCM) 10K type strain sequencing project: providing services to taxonomists for standard genome sequencing and annotation.</title>
        <authorList>
            <consortium name="The Broad Institute Genomics Platform"/>
            <consortium name="The Broad Institute Genome Sequencing Center for Infectious Disease"/>
            <person name="Wu L."/>
            <person name="Ma J."/>
        </authorList>
    </citation>
    <scope>NUCLEOTIDE SEQUENCE [LARGE SCALE GENOMIC DNA]</scope>
    <source>
        <strain evidence="3">KACC 14249</strain>
    </source>
</reference>
<dbReference type="Pfam" id="PF20447">
    <property type="entry name" value="DUF6704"/>
    <property type="match status" value="1"/>
</dbReference>
<accession>A0ABW1J9H4</accession>
<dbReference type="RefSeq" id="WP_345716783.1">
    <property type="nucleotide sequence ID" value="NZ_BAABFP010000005.1"/>
</dbReference>
<sequence>MAEHAHQHDSHGNTVAAWACVGLLMVAAFVMCLAVVLASVVVFVIGAVVAVIGLIVGKLLSLAGYGASRPSDPRVTSGVR</sequence>
<dbReference type="EMBL" id="JBHSRD010000002">
    <property type="protein sequence ID" value="MFC6005911.1"/>
    <property type="molecule type" value="Genomic_DNA"/>
</dbReference>
<dbReference type="Proteomes" id="UP001596189">
    <property type="component" value="Unassembled WGS sequence"/>
</dbReference>
<keyword evidence="3" id="KW-1185">Reference proteome</keyword>
<keyword evidence="1" id="KW-1133">Transmembrane helix</keyword>
<evidence type="ECO:0000313" key="2">
    <source>
        <dbReference type="EMBL" id="MFC6005911.1"/>
    </source>
</evidence>
<organism evidence="2 3">
    <name type="scientific">Angustibacter luteus</name>
    <dbReference type="NCBI Taxonomy" id="658456"/>
    <lineage>
        <taxon>Bacteria</taxon>
        <taxon>Bacillati</taxon>
        <taxon>Actinomycetota</taxon>
        <taxon>Actinomycetes</taxon>
        <taxon>Kineosporiales</taxon>
        <taxon>Kineosporiaceae</taxon>
    </lineage>
</organism>
<proteinExistence type="predicted"/>
<dbReference type="InterPro" id="IPR046550">
    <property type="entry name" value="DUF6704"/>
</dbReference>
<evidence type="ECO:0000313" key="3">
    <source>
        <dbReference type="Proteomes" id="UP001596189"/>
    </source>
</evidence>
<comment type="caution">
    <text evidence="2">The sequence shown here is derived from an EMBL/GenBank/DDBJ whole genome shotgun (WGS) entry which is preliminary data.</text>
</comment>
<evidence type="ECO:0000256" key="1">
    <source>
        <dbReference type="SAM" id="Phobius"/>
    </source>
</evidence>
<keyword evidence="1" id="KW-0472">Membrane</keyword>
<feature type="transmembrane region" description="Helical" evidence="1">
    <location>
        <begin position="15"/>
        <end position="37"/>
    </location>
</feature>
<name>A0ABW1J9H4_9ACTN</name>
<feature type="transmembrane region" description="Helical" evidence="1">
    <location>
        <begin position="43"/>
        <end position="65"/>
    </location>
</feature>
<gene>
    <name evidence="2" type="ORF">ACFQDO_02105</name>
</gene>
<protein>
    <submittedName>
        <fullName evidence="2">HGxxPAAW family protein</fullName>
    </submittedName>
</protein>